<accession>A0A0G0K1N8</accession>
<sequence length="58" mass="6846">MPMRNENLTSKQIISFRDEAFMKYFSSLQYQNSVGKIFGQNIVDFINNEVLTKKIVRI</sequence>
<name>A0A0G0K1N8_9BACT</name>
<dbReference type="AlphaFoldDB" id="A0A0G0K1N8"/>
<gene>
    <name evidence="1" type="ORF">US50_C0043G0008</name>
</gene>
<protein>
    <submittedName>
        <fullName evidence="1">Uncharacterized protein</fullName>
    </submittedName>
</protein>
<dbReference type="Proteomes" id="UP000033876">
    <property type="component" value="Unassembled WGS sequence"/>
</dbReference>
<proteinExistence type="predicted"/>
<evidence type="ECO:0000313" key="1">
    <source>
        <dbReference type="EMBL" id="KKQ34576.1"/>
    </source>
</evidence>
<reference evidence="1 2" key="1">
    <citation type="journal article" date="2015" name="Nature">
        <title>rRNA introns, odd ribosomes, and small enigmatic genomes across a large radiation of phyla.</title>
        <authorList>
            <person name="Brown C.T."/>
            <person name="Hug L.A."/>
            <person name="Thomas B.C."/>
            <person name="Sharon I."/>
            <person name="Castelle C.J."/>
            <person name="Singh A."/>
            <person name="Wilkins M.J."/>
            <person name="Williams K.H."/>
            <person name="Banfield J.F."/>
        </authorList>
    </citation>
    <scope>NUCLEOTIDE SEQUENCE [LARGE SCALE GENOMIC DNA]</scope>
</reference>
<comment type="caution">
    <text evidence="1">The sequence shown here is derived from an EMBL/GenBank/DDBJ whole genome shotgun (WGS) entry which is preliminary data.</text>
</comment>
<organism evidence="1 2">
    <name type="scientific">Candidatus Nomurabacteria bacterium GW2011_GWB1_37_5</name>
    <dbReference type="NCBI Taxonomy" id="1618742"/>
    <lineage>
        <taxon>Bacteria</taxon>
        <taxon>Candidatus Nomuraibacteriota</taxon>
    </lineage>
</organism>
<evidence type="ECO:0000313" key="2">
    <source>
        <dbReference type="Proteomes" id="UP000033876"/>
    </source>
</evidence>
<dbReference type="EMBL" id="LBTF01000043">
    <property type="protein sequence ID" value="KKQ34576.1"/>
    <property type="molecule type" value="Genomic_DNA"/>
</dbReference>